<keyword evidence="2" id="KW-0433">Leucine-rich repeat</keyword>
<keyword evidence="4" id="KW-0378">Hydrolase</keyword>
<feature type="transmembrane region" description="Helical" evidence="8">
    <location>
        <begin position="1254"/>
        <end position="1280"/>
    </location>
</feature>
<keyword evidence="8" id="KW-0812">Transmembrane</keyword>
<keyword evidence="3" id="KW-0677">Repeat</keyword>
<dbReference type="PROSITE" id="PS50104">
    <property type="entry name" value="TIR"/>
    <property type="match status" value="1"/>
</dbReference>
<comment type="catalytic activity">
    <reaction evidence="7">
        <text>NAD(+) + H2O = ADP-D-ribose + nicotinamide + H(+)</text>
        <dbReference type="Rhea" id="RHEA:16301"/>
        <dbReference type="ChEBI" id="CHEBI:15377"/>
        <dbReference type="ChEBI" id="CHEBI:15378"/>
        <dbReference type="ChEBI" id="CHEBI:17154"/>
        <dbReference type="ChEBI" id="CHEBI:57540"/>
        <dbReference type="ChEBI" id="CHEBI:57967"/>
        <dbReference type="EC" id="3.2.2.6"/>
    </reaction>
    <physiologicalReaction direction="left-to-right" evidence="7">
        <dbReference type="Rhea" id="RHEA:16302"/>
    </physiologicalReaction>
</comment>
<keyword evidence="5" id="KW-0611">Plant defense</keyword>
<dbReference type="Proteomes" id="UP001064489">
    <property type="component" value="Chromosome 3"/>
</dbReference>
<dbReference type="Pfam" id="PF00931">
    <property type="entry name" value="NB-ARC"/>
    <property type="match status" value="1"/>
</dbReference>
<dbReference type="SMART" id="SM00255">
    <property type="entry name" value="TIR"/>
    <property type="match status" value="1"/>
</dbReference>
<organism evidence="10 11">
    <name type="scientific">Acer negundo</name>
    <name type="common">Box elder</name>
    <dbReference type="NCBI Taxonomy" id="4023"/>
    <lineage>
        <taxon>Eukaryota</taxon>
        <taxon>Viridiplantae</taxon>
        <taxon>Streptophyta</taxon>
        <taxon>Embryophyta</taxon>
        <taxon>Tracheophyta</taxon>
        <taxon>Spermatophyta</taxon>
        <taxon>Magnoliopsida</taxon>
        <taxon>eudicotyledons</taxon>
        <taxon>Gunneridae</taxon>
        <taxon>Pentapetalae</taxon>
        <taxon>rosids</taxon>
        <taxon>malvids</taxon>
        <taxon>Sapindales</taxon>
        <taxon>Sapindaceae</taxon>
        <taxon>Hippocastanoideae</taxon>
        <taxon>Acereae</taxon>
        <taxon>Acer</taxon>
    </lineage>
</organism>
<evidence type="ECO:0000256" key="4">
    <source>
        <dbReference type="ARBA" id="ARBA00022801"/>
    </source>
</evidence>
<evidence type="ECO:0000313" key="11">
    <source>
        <dbReference type="Proteomes" id="UP001064489"/>
    </source>
</evidence>
<dbReference type="InterPro" id="IPR032675">
    <property type="entry name" value="LRR_dom_sf"/>
</dbReference>
<dbReference type="GO" id="GO:0061809">
    <property type="term" value="F:NAD+ nucleosidase activity, cyclic ADP-ribose generating"/>
    <property type="evidence" value="ECO:0007669"/>
    <property type="project" value="UniProtKB-EC"/>
</dbReference>
<dbReference type="FunFam" id="3.40.50.10140:FF:000007">
    <property type="entry name" value="Disease resistance protein (TIR-NBS-LRR class)"/>
    <property type="match status" value="1"/>
</dbReference>
<dbReference type="Gene3D" id="3.40.50.300">
    <property type="entry name" value="P-loop containing nucleotide triphosphate hydrolases"/>
    <property type="match status" value="1"/>
</dbReference>
<feature type="domain" description="TIR" evidence="9">
    <location>
        <begin position="19"/>
        <end position="184"/>
    </location>
</feature>
<dbReference type="Gene3D" id="1.10.8.430">
    <property type="entry name" value="Helical domain of apoptotic protease-activating factors"/>
    <property type="match status" value="1"/>
</dbReference>
<evidence type="ECO:0000256" key="6">
    <source>
        <dbReference type="ARBA" id="ARBA00023027"/>
    </source>
</evidence>
<dbReference type="EMBL" id="JAJSOW010000100">
    <property type="protein sequence ID" value="KAI9185668.1"/>
    <property type="molecule type" value="Genomic_DNA"/>
</dbReference>
<evidence type="ECO:0000259" key="9">
    <source>
        <dbReference type="PROSITE" id="PS50104"/>
    </source>
</evidence>
<gene>
    <name evidence="10" type="ORF">LWI28_009439</name>
</gene>
<name>A0AAD5J537_ACENE</name>
<dbReference type="InterPro" id="IPR058546">
    <property type="entry name" value="RPS4B/Roq1-like_LRR"/>
</dbReference>
<evidence type="ECO:0000256" key="8">
    <source>
        <dbReference type="SAM" id="Phobius"/>
    </source>
</evidence>
<evidence type="ECO:0000256" key="2">
    <source>
        <dbReference type="ARBA" id="ARBA00022614"/>
    </source>
</evidence>
<reference evidence="10" key="2">
    <citation type="submission" date="2023-02" db="EMBL/GenBank/DDBJ databases">
        <authorList>
            <person name="Swenson N.G."/>
            <person name="Wegrzyn J.L."/>
            <person name="Mcevoy S.L."/>
        </authorList>
    </citation>
    <scope>NUCLEOTIDE SEQUENCE</scope>
    <source>
        <strain evidence="10">91603</strain>
        <tissue evidence="10">Leaf</tissue>
    </source>
</reference>
<dbReference type="Pfam" id="PF23282">
    <property type="entry name" value="WHD_ROQ1"/>
    <property type="match status" value="1"/>
</dbReference>
<dbReference type="InterPro" id="IPR002182">
    <property type="entry name" value="NB-ARC"/>
</dbReference>
<reference evidence="10" key="1">
    <citation type="journal article" date="2022" name="Plant J.">
        <title>Strategies of tolerance reflected in two North American maple genomes.</title>
        <authorList>
            <person name="McEvoy S.L."/>
            <person name="Sezen U.U."/>
            <person name="Trouern-Trend A."/>
            <person name="McMahon S.M."/>
            <person name="Schaberg P.G."/>
            <person name="Yang J."/>
            <person name="Wegrzyn J.L."/>
            <person name="Swenson N.G."/>
        </authorList>
    </citation>
    <scope>NUCLEOTIDE SEQUENCE</scope>
    <source>
        <strain evidence="10">91603</strain>
    </source>
</reference>
<keyword evidence="8" id="KW-0472">Membrane</keyword>
<keyword evidence="11" id="KW-1185">Reference proteome</keyword>
<dbReference type="GO" id="GO:0007165">
    <property type="term" value="P:signal transduction"/>
    <property type="evidence" value="ECO:0007669"/>
    <property type="project" value="InterPro"/>
</dbReference>
<dbReference type="InterPro" id="IPR044974">
    <property type="entry name" value="Disease_R_plants"/>
</dbReference>
<dbReference type="PRINTS" id="PR00364">
    <property type="entry name" value="DISEASERSIST"/>
</dbReference>
<accession>A0AAD5J537</accession>
<dbReference type="EC" id="3.2.2.6" evidence="1"/>
<dbReference type="Gene3D" id="3.80.10.10">
    <property type="entry name" value="Ribonuclease Inhibitor"/>
    <property type="match status" value="3"/>
</dbReference>
<keyword evidence="8" id="KW-1133">Transmembrane helix</keyword>
<dbReference type="FunFam" id="3.80.10.10:FF:000386">
    <property type="entry name" value="Disease resistance protein RPS4"/>
    <property type="match status" value="1"/>
</dbReference>
<dbReference type="InterPro" id="IPR042197">
    <property type="entry name" value="Apaf_helical"/>
</dbReference>
<dbReference type="Gene3D" id="3.40.50.10140">
    <property type="entry name" value="Toll/interleukin-1 receptor homology (TIR) domain"/>
    <property type="match status" value="1"/>
</dbReference>
<dbReference type="InterPro" id="IPR000157">
    <property type="entry name" value="TIR_dom"/>
</dbReference>
<dbReference type="InterPro" id="IPR027417">
    <property type="entry name" value="P-loop_NTPase"/>
</dbReference>
<evidence type="ECO:0000256" key="3">
    <source>
        <dbReference type="ARBA" id="ARBA00022737"/>
    </source>
</evidence>
<evidence type="ECO:0000256" key="5">
    <source>
        <dbReference type="ARBA" id="ARBA00022821"/>
    </source>
</evidence>
<dbReference type="InterPro" id="IPR058192">
    <property type="entry name" value="WHD_ROQ1-like"/>
</dbReference>
<dbReference type="GO" id="GO:0043531">
    <property type="term" value="F:ADP binding"/>
    <property type="evidence" value="ECO:0007669"/>
    <property type="project" value="InterPro"/>
</dbReference>
<protein>
    <recommendedName>
        <fullName evidence="1">ADP-ribosyl cyclase/cyclic ADP-ribose hydrolase</fullName>
        <ecNumber evidence="1">3.2.2.6</ecNumber>
    </recommendedName>
</protein>
<comment type="caution">
    <text evidence="10">The sequence shown here is derived from an EMBL/GenBank/DDBJ whole genome shotgun (WGS) entry which is preliminary data.</text>
</comment>
<dbReference type="InterPro" id="IPR035897">
    <property type="entry name" value="Toll_tir_struct_dom_sf"/>
</dbReference>
<dbReference type="Pfam" id="PF01582">
    <property type="entry name" value="TIR"/>
    <property type="match status" value="1"/>
</dbReference>
<evidence type="ECO:0000256" key="1">
    <source>
        <dbReference type="ARBA" id="ARBA00011982"/>
    </source>
</evidence>
<evidence type="ECO:0000256" key="7">
    <source>
        <dbReference type="ARBA" id="ARBA00047304"/>
    </source>
</evidence>
<dbReference type="PANTHER" id="PTHR11017:SF574">
    <property type="entry name" value="ADP-RIBOSYL CYCLASE_CYCLIC ADP-RIBOSE HYDROLASE"/>
    <property type="match status" value="1"/>
</dbReference>
<dbReference type="GO" id="GO:0006952">
    <property type="term" value="P:defense response"/>
    <property type="evidence" value="ECO:0007669"/>
    <property type="project" value="InterPro"/>
</dbReference>
<dbReference type="Pfam" id="PF23286">
    <property type="entry name" value="LRR_13"/>
    <property type="match status" value="1"/>
</dbReference>
<dbReference type="SUPFAM" id="SSF52540">
    <property type="entry name" value="P-loop containing nucleoside triphosphate hydrolases"/>
    <property type="match status" value="1"/>
</dbReference>
<keyword evidence="6" id="KW-0520">NAD</keyword>
<proteinExistence type="predicted"/>
<dbReference type="SUPFAM" id="SSF52058">
    <property type="entry name" value="L domain-like"/>
    <property type="match status" value="2"/>
</dbReference>
<dbReference type="SUPFAM" id="SSF52200">
    <property type="entry name" value="Toll/Interleukin receptor TIR domain"/>
    <property type="match status" value="1"/>
</dbReference>
<dbReference type="PANTHER" id="PTHR11017">
    <property type="entry name" value="LEUCINE-RICH REPEAT-CONTAINING PROTEIN"/>
    <property type="match status" value="1"/>
</dbReference>
<dbReference type="InterPro" id="IPR045344">
    <property type="entry name" value="C-JID"/>
</dbReference>
<dbReference type="Pfam" id="PF20160">
    <property type="entry name" value="C-JID"/>
    <property type="match status" value="1"/>
</dbReference>
<sequence length="1300" mass="146997">MGASSSTCSSSTTTTDHERKYDVFLSFRGEDSTSDSFKSHLCGALSQKHIETFVDDDKLKRGDEISPALFKAIEESKISVVIFSEDYASSKWCLRELAEIIRFKKMNKQIVIPVFYQVNPSDVRKQTGRFKDAFAKHKQVSGEELQKWREALTEASNLSGFDSSVTRPESRLVDEIVKDVLKKLNVMFASTDFRGLVGIDSRIEKVKSLLCMEMLDFRVVGIWGMGGIGKTTIAEAVFNQISCQFEGCCCFVANVREESENCGGLVLLRDKVLSQILGENINLGTPHILSIVKRRLQSKKVIIVLDDVNSLKQIEILAGGLDQFGPGSRVIITTRDKQLLLNFVAAYNIYEVEALDKREALQLFYNCAFKEDHVPEDFMVFACRAVDYAKGNPLALKVLGSSLYRKGKQDWESALHKLNKISNPEIHNILRIGYDALDREEKNIFLDIACFFKGEYRNHVIELLNSCYSSVQAGVSVLVDKSLITMPTSEINMHDLLQEMCWEIVHQEAFNKPGERSRLHRHEDVCQVLKRNTGTEAVKGLLLDMSKIKNIDLSSQAFENMCNIRFLKVYDWTRSAEEHTNISKVHLPYGLNYLPDKLRYFHWRGYPSKVLPSKFSLDHLVELDLFDSNVEQLWEGKQNVPLLKRLILGHSQQLTRIPDLSGSPYLEVIDLIDCRSLLEISSSIKHLNNLNYLRLEGCKSLGSFSRDVHFESIKILDLSLCINLMKFPQISGIIKVLTLKGSQIEEVPSSVESLTSLSTLDVSDCSRLKHISINICKLKSLRSLNLKNCSKLECFPEILEAMERLETLDLSGTAIKELPPSIKHLNGLLYLFMRGCKNLEMLPSSISNLASLIELDLSDCSKLDKFPLNMGNLKSLENLSAGRGVESRLPSSTTCLRYLRVFGICSGLSFSLNYLCLNNCNLTEIPEDIGGLSSLKTLELCRNDFESLPASIKQLFKLEKLLLNNCNMLRSITVLPLNLVIFEAMNCKHLQSLPNTSEFAEFITSERNSCIDSIELDFVFTNSPKLNEEAFSNVFAESLQIIKRIGKARKKYQKDVRVSICYPGSKIPDWFCYQSHRSSVNIQLSPHNCSNCKFLGLALCVVIAFEGYCYTKGLVPYVCCFQTDSGDRVTYKGELTFRADRTYKDSIFINSNHVILGFHEYSHGKLSMDGLASFKVMFKAPEDSSPSCSLKYCGVCPIYAEPEIIQTSISDEKFDSTNQDLVPDPKTIPEKKLTLVNNKAVPFYRISRDKVGLWLFYCWIFLVCLFCGLCVFGMLVFLVLQLSTRCKTYLSSHVQNTRGK</sequence>
<evidence type="ECO:0000313" key="10">
    <source>
        <dbReference type="EMBL" id="KAI9185668.1"/>
    </source>
</evidence>